<keyword evidence="3" id="KW-1185">Reference proteome</keyword>
<keyword evidence="2" id="KW-0808">Transferase</keyword>
<dbReference type="GO" id="GO:0032259">
    <property type="term" value="P:methylation"/>
    <property type="evidence" value="ECO:0007669"/>
    <property type="project" value="UniProtKB-KW"/>
</dbReference>
<name>A0A4P6ENJ5_9MICO</name>
<gene>
    <name evidence="2" type="ORF">ET475_05250</name>
</gene>
<dbReference type="KEGG" id="mprt:ET475_05250"/>
<evidence type="ECO:0000313" key="2">
    <source>
        <dbReference type="EMBL" id="QAY59458.1"/>
    </source>
</evidence>
<dbReference type="InterPro" id="IPR029063">
    <property type="entry name" value="SAM-dependent_MTases_sf"/>
</dbReference>
<dbReference type="Gene3D" id="3.40.50.150">
    <property type="entry name" value="Vaccinia Virus protein VP39"/>
    <property type="match status" value="1"/>
</dbReference>
<dbReference type="Proteomes" id="UP000293995">
    <property type="component" value="Chromosome"/>
</dbReference>
<dbReference type="PANTHER" id="PTHR43861:SF1">
    <property type="entry name" value="TRANS-ACONITATE 2-METHYLTRANSFERASE"/>
    <property type="match status" value="1"/>
</dbReference>
<evidence type="ECO:0000259" key="1">
    <source>
        <dbReference type="Pfam" id="PF08241"/>
    </source>
</evidence>
<proteinExistence type="predicted"/>
<sequence length="230" mass="25125">MTEHDNAYHGDAGVIFAARAAEAGLNSLHERPAMLRMVGEVAGLKVADLGCGAGQLAAILSAAGAQVTGVDGSEVLVDAATRAAPEATIVQHDLDLPLEFLADDSLDGVVCALVIHHLNDRPRFLAEIRRVLRPGGWIVLSTTHPTADWGYFGGSYFDERWVTRSLGEATMEYQLITMSTLINEIIDAGFVLERMLEPQPDEAMRTVDPERYERYRSDPIFVILRAHADK</sequence>
<reference evidence="2 3" key="1">
    <citation type="submission" date="2019-01" db="EMBL/GenBank/DDBJ databases">
        <title>Genome sequencing of strain DFW100M-13.</title>
        <authorList>
            <person name="Heo J."/>
            <person name="Kim S.-J."/>
            <person name="Kim J.-S."/>
            <person name="Hong S.-B."/>
            <person name="Kwon S.-W."/>
        </authorList>
    </citation>
    <scope>NUCLEOTIDE SEQUENCE [LARGE SCALE GENOMIC DNA]</scope>
    <source>
        <strain evidence="2 3">DFW100M-13</strain>
    </source>
</reference>
<dbReference type="SUPFAM" id="SSF53335">
    <property type="entry name" value="S-adenosyl-L-methionine-dependent methyltransferases"/>
    <property type="match status" value="1"/>
</dbReference>
<dbReference type="AlphaFoldDB" id="A0A4P6ENJ5"/>
<dbReference type="CDD" id="cd02440">
    <property type="entry name" value="AdoMet_MTases"/>
    <property type="match status" value="1"/>
</dbReference>
<dbReference type="InterPro" id="IPR013216">
    <property type="entry name" value="Methyltransf_11"/>
</dbReference>
<organism evidence="2 3">
    <name type="scientific">Microbacterium protaetiae</name>
    <dbReference type="NCBI Taxonomy" id="2509458"/>
    <lineage>
        <taxon>Bacteria</taxon>
        <taxon>Bacillati</taxon>
        <taxon>Actinomycetota</taxon>
        <taxon>Actinomycetes</taxon>
        <taxon>Micrococcales</taxon>
        <taxon>Microbacteriaceae</taxon>
        <taxon>Microbacterium</taxon>
    </lineage>
</organism>
<dbReference type="Pfam" id="PF08241">
    <property type="entry name" value="Methyltransf_11"/>
    <property type="match status" value="1"/>
</dbReference>
<dbReference type="RefSeq" id="WP_129386810.1">
    <property type="nucleotide sequence ID" value="NZ_CP035494.1"/>
</dbReference>
<dbReference type="EMBL" id="CP035494">
    <property type="protein sequence ID" value="QAY59458.1"/>
    <property type="molecule type" value="Genomic_DNA"/>
</dbReference>
<evidence type="ECO:0000313" key="3">
    <source>
        <dbReference type="Proteomes" id="UP000293995"/>
    </source>
</evidence>
<feature type="domain" description="Methyltransferase type 11" evidence="1">
    <location>
        <begin position="48"/>
        <end position="140"/>
    </location>
</feature>
<dbReference type="PANTHER" id="PTHR43861">
    <property type="entry name" value="TRANS-ACONITATE 2-METHYLTRANSFERASE-RELATED"/>
    <property type="match status" value="1"/>
</dbReference>
<keyword evidence="2" id="KW-0489">Methyltransferase</keyword>
<protein>
    <submittedName>
        <fullName evidence="2">Class I SAM-dependent methyltransferase</fullName>
    </submittedName>
</protein>
<accession>A0A4P6ENJ5</accession>
<dbReference type="GO" id="GO:0008757">
    <property type="term" value="F:S-adenosylmethionine-dependent methyltransferase activity"/>
    <property type="evidence" value="ECO:0007669"/>
    <property type="project" value="InterPro"/>
</dbReference>
<dbReference type="OrthoDB" id="9805171at2"/>